<keyword evidence="4 14" id="KW-1003">Cell membrane</keyword>
<dbReference type="GO" id="GO:0005886">
    <property type="term" value="C:plasma membrane"/>
    <property type="evidence" value="ECO:0007669"/>
    <property type="project" value="UniProtKB-SubCell"/>
</dbReference>
<keyword evidence="3 14" id="KW-0813">Transport</keyword>
<keyword evidence="10 14" id="KW-0472">Membrane</keyword>
<dbReference type="AlphaFoldDB" id="A0A1C3L3P2"/>
<keyword evidence="6 14" id="KW-0812">Transmembrane</keyword>
<keyword evidence="7 14" id="KW-0249">Electron transport</keyword>
<evidence type="ECO:0000256" key="14">
    <source>
        <dbReference type="HAMAP-Rule" id="MF_00286"/>
    </source>
</evidence>
<dbReference type="GO" id="GO:0006457">
    <property type="term" value="P:protein folding"/>
    <property type="evidence" value="ECO:0007669"/>
    <property type="project" value="InterPro"/>
</dbReference>
<dbReference type="InterPro" id="IPR023380">
    <property type="entry name" value="DsbB-like_sf"/>
</dbReference>
<dbReference type="InterPro" id="IPR050183">
    <property type="entry name" value="DsbB"/>
</dbReference>
<organism evidence="16 17">
    <name type="scientific">secondary endosymbiont of Trabutina mannipara</name>
    <dbReference type="NCBI Taxonomy" id="1835721"/>
    <lineage>
        <taxon>Bacteria</taxon>
        <taxon>Pseudomonadati</taxon>
        <taxon>Pseudomonadota</taxon>
        <taxon>Gammaproteobacteria</taxon>
        <taxon>Enterobacterales</taxon>
        <taxon>Enterobacteriaceae</taxon>
    </lineage>
</organism>
<sequence>MVKLYVFFMKKSSIFFTKNIGFFFHMIKVLYYFSQNRIIWFLLALTTLTLESVALYMQHIMLLKPCVWCIYQRCTLYGLLIASLVGIIAPKTPLRFVGLAIWIYSALQGLLLAINYLNTSSFIICDNFSNLPILLPLYKWLPLVFNTNNSYCTISKLRFFSIEMPQLMIIIFIFYLIIAVIILVAQILPLYKDKLK</sequence>
<evidence type="ECO:0000256" key="8">
    <source>
        <dbReference type="ARBA" id="ARBA00022989"/>
    </source>
</evidence>
<dbReference type="STRING" id="1835721.TRABTM_A_00190"/>
<protein>
    <recommendedName>
        <fullName evidence="14">Disulfide bond formation protein B</fullName>
    </recommendedName>
    <alternativeName>
        <fullName evidence="14">Disulfide oxidoreductase</fullName>
    </alternativeName>
</protein>
<evidence type="ECO:0000313" key="16">
    <source>
        <dbReference type="EMBL" id="SBT81903.1"/>
    </source>
</evidence>
<dbReference type="InterPro" id="IPR022920">
    <property type="entry name" value="Disulphide_bond_form_DsbB"/>
</dbReference>
<dbReference type="SUPFAM" id="SSF158442">
    <property type="entry name" value="DsbB-like"/>
    <property type="match status" value="1"/>
</dbReference>
<evidence type="ECO:0000256" key="10">
    <source>
        <dbReference type="ARBA" id="ARBA00023136"/>
    </source>
</evidence>
<proteinExistence type="inferred from homology"/>
<keyword evidence="8 14" id="KW-1133">Transmembrane helix</keyword>
<feature type="topological domain" description="Periplasmic" evidence="14">
    <location>
        <begin position="57"/>
        <end position="74"/>
    </location>
</feature>
<comment type="function">
    <text evidence="14">Required for disulfide bond formation in some periplasmic proteins. Acts by oxidizing the DsbA protein.</text>
</comment>
<dbReference type="GO" id="GO:0009055">
    <property type="term" value="F:electron transfer activity"/>
    <property type="evidence" value="ECO:0007669"/>
    <property type="project" value="UniProtKB-UniRule"/>
</dbReference>
<evidence type="ECO:0000256" key="15">
    <source>
        <dbReference type="SAM" id="Phobius"/>
    </source>
</evidence>
<evidence type="ECO:0000256" key="9">
    <source>
        <dbReference type="ARBA" id="ARBA00023002"/>
    </source>
</evidence>
<feature type="transmembrane region" description="Helical" evidence="15">
    <location>
        <begin position="70"/>
        <end position="89"/>
    </location>
</feature>
<feature type="disulfide bond" description="Redox-active" evidence="14">
    <location>
        <begin position="66"/>
        <end position="69"/>
    </location>
</feature>
<evidence type="ECO:0000256" key="4">
    <source>
        <dbReference type="ARBA" id="ARBA00022475"/>
    </source>
</evidence>
<keyword evidence="17" id="KW-1185">Reference proteome</keyword>
<keyword evidence="12 14" id="KW-0143">Chaperone</keyword>
<name>A0A1C3L3P2_9ENTR</name>
<evidence type="ECO:0000256" key="6">
    <source>
        <dbReference type="ARBA" id="ARBA00022692"/>
    </source>
</evidence>
<dbReference type="KEGG" id="senm:TRABTM_A_00190"/>
<dbReference type="Gene3D" id="1.20.1550.10">
    <property type="entry name" value="DsbB-like"/>
    <property type="match status" value="1"/>
</dbReference>
<accession>A0A1C3L3P2</accession>
<evidence type="ECO:0000256" key="5">
    <source>
        <dbReference type="ARBA" id="ARBA00022519"/>
    </source>
</evidence>
<keyword evidence="11 14" id="KW-1015">Disulfide bond</keyword>
<feature type="transmembrane region" description="Helical" evidence="15">
    <location>
        <begin position="38"/>
        <end position="58"/>
    </location>
</feature>
<evidence type="ECO:0000256" key="11">
    <source>
        <dbReference type="ARBA" id="ARBA00023157"/>
    </source>
</evidence>
<comment type="caution">
    <text evidence="14">Lacks conserved residue(s) required for the propagation of feature annotation.</text>
</comment>
<feature type="topological domain" description="Cytoplasmic" evidence="14">
    <location>
        <begin position="186"/>
        <end position="196"/>
    </location>
</feature>
<dbReference type="GO" id="GO:0015035">
    <property type="term" value="F:protein-disulfide reductase activity"/>
    <property type="evidence" value="ECO:0007669"/>
    <property type="project" value="UniProtKB-UniRule"/>
</dbReference>
<keyword evidence="9 14" id="KW-0560">Oxidoreductase</keyword>
<keyword evidence="5" id="KW-0997">Cell inner membrane</keyword>
<feature type="topological domain" description="Cytoplasmic" evidence="14">
    <location>
        <begin position="1"/>
        <end position="39"/>
    </location>
</feature>
<evidence type="ECO:0000256" key="7">
    <source>
        <dbReference type="ARBA" id="ARBA00022982"/>
    </source>
</evidence>
<dbReference type="EMBL" id="LT594522">
    <property type="protein sequence ID" value="SBT81903.1"/>
    <property type="molecule type" value="Genomic_DNA"/>
</dbReference>
<evidence type="ECO:0000313" key="17">
    <source>
        <dbReference type="Proteomes" id="UP000092809"/>
    </source>
</evidence>
<evidence type="ECO:0000256" key="3">
    <source>
        <dbReference type="ARBA" id="ARBA00022448"/>
    </source>
</evidence>
<feature type="transmembrane region" description="Helical" evidence="15">
    <location>
        <begin position="12"/>
        <end position="31"/>
    </location>
</feature>
<dbReference type="HAMAP" id="MF_00286">
    <property type="entry name" value="DsbB"/>
    <property type="match status" value="1"/>
</dbReference>
<reference evidence="17" key="1">
    <citation type="submission" date="2016-06" db="EMBL/GenBank/DDBJ databases">
        <authorList>
            <person name="Szabo Gitta"/>
        </authorList>
    </citation>
    <scope>NUCLEOTIDE SEQUENCE [LARGE SCALE GENOMIC DNA]</scope>
</reference>
<feature type="transmembrane region" description="Helical" evidence="15">
    <location>
        <begin position="96"/>
        <end position="117"/>
    </location>
</feature>
<dbReference type="NCBIfam" id="NF002485">
    <property type="entry name" value="PRK01749.1"/>
    <property type="match status" value="1"/>
</dbReference>
<evidence type="ECO:0000256" key="13">
    <source>
        <dbReference type="ARBA" id="ARBA00023284"/>
    </source>
</evidence>
<dbReference type="PANTHER" id="PTHR36570:SF2">
    <property type="entry name" value="DISULFIDE BOND FORMATION PROTEIN B"/>
    <property type="match status" value="1"/>
</dbReference>
<feature type="topological domain" description="Cytoplasmic" evidence="14">
    <location>
        <begin position="91"/>
        <end position="96"/>
    </location>
</feature>
<comment type="subcellular location">
    <subcellularLocation>
        <location evidence="1">Cell inner membrane</location>
        <topology evidence="1">Multi-pass membrane protein</topology>
    </subcellularLocation>
    <subcellularLocation>
        <location evidence="14">Cell membrane</location>
        <topology evidence="14">Multi-pass membrane protein</topology>
    </subcellularLocation>
</comment>
<dbReference type="Pfam" id="PF02600">
    <property type="entry name" value="DsbB"/>
    <property type="match status" value="1"/>
</dbReference>
<dbReference type="InterPro" id="IPR003752">
    <property type="entry name" value="DiS_bond_form_DsbB/BdbC"/>
</dbReference>
<evidence type="ECO:0000256" key="1">
    <source>
        <dbReference type="ARBA" id="ARBA00004429"/>
    </source>
</evidence>
<feature type="transmembrane region" description="Helical" evidence="15">
    <location>
        <begin position="167"/>
        <end position="191"/>
    </location>
</feature>
<comment type="similarity">
    <text evidence="2 14">Belongs to the DsbB family.</text>
</comment>
<evidence type="ECO:0000256" key="12">
    <source>
        <dbReference type="ARBA" id="ARBA00023186"/>
    </source>
</evidence>
<dbReference type="Proteomes" id="UP000092809">
    <property type="component" value="Chromosome I"/>
</dbReference>
<evidence type="ECO:0000256" key="2">
    <source>
        <dbReference type="ARBA" id="ARBA00008823"/>
    </source>
</evidence>
<dbReference type="PANTHER" id="PTHR36570">
    <property type="entry name" value="DISULFIDE BOND FORMATION PROTEIN B"/>
    <property type="match status" value="1"/>
</dbReference>
<keyword evidence="13 14" id="KW-0676">Redox-active center</keyword>
<gene>
    <name evidence="14 16" type="primary">dsbB</name>
    <name evidence="16" type="ORF">TRABTM_A_00190</name>
</gene>